<dbReference type="InterPro" id="IPR020846">
    <property type="entry name" value="MFS_dom"/>
</dbReference>
<gene>
    <name evidence="6" type="ORF">R0G64_31850</name>
</gene>
<dbReference type="Gene3D" id="1.20.1720.10">
    <property type="entry name" value="Multidrug resistance protein D"/>
    <property type="match status" value="1"/>
</dbReference>
<sequence length="71" mass="7685">HLVTMFATLVAPLLGGYLMLVAGWRSLFVVLMVFAGLLGVLNAVDTPLRQSLLSRFVDEREDLANALALNA</sequence>
<evidence type="ECO:0000256" key="1">
    <source>
        <dbReference type="ARBA" id="ARBA00022692"/>
    </source>
</evidence>
<evidence type="ECO:0000259" key="5">
    <source>
        <dbReference type="PROSITE" id="PS50850"/>
    </source>
</evidence>
<keyword evidence="3 4" id="KW-0472">Membrane</keyword>
<accession>A0ABU3Y1U7</accession>
<keyword evidence="2 4" id="KW-1133">Transmembrane helix</keyword>
<evidence type="ECO:0000313" key="7">
    <source>
        <dbReference type="Proteomes" id="UP001273935"/>
    </source>
</evidence>
<dbReference type="SUPFAM" id="SSF103473">
    <property type="entry name" value="MFS general substrate transporter"/>
    <property type="match status" value="1"/>
</dbReference>
<reference evidence="6 7" key="1">
    <citation type="submission" date="2023-10" db="EMBL/GenBank/DDBJ databases">
        <title>Pseudomonas otitidis isolated from a paediatric patient with cystic fibrosis in Chile.</title>
        <authorList>
            <person name="Amsteins-Romero L."/>
            <person name="Opazo-Capurro A."/>
            <person name="Matus-Kohler M."/>
            <person name="Gonzalez-Rocha G."/>
        </authorList>
    </citation>
    <scope>NUCLEOTIDE SEQUENCE [LARGE SCALE GENOMIC DNA]</scope>
    <source>
        <strain evidence="6 7">P-714</strain>
    </source>
</reference>
<protein>
    <submittedName>
        <fullName evidence="6">Bcr/CflA family drug resistance efflux transporter</fullName>
    </submittedName>
</protein>
<feature type="transmembrane region" description="Helical" evidence="4">
    <location>
        <begin position="22"/>
        <end position="44"/>
    </location>
</feature>
<keyword evidence="1 4" id="KW-0812">Transmembrane</keyword>
<keyword evidence="7" id="KW-1185">Reference proteome</keyword>
<comment type="caution">
    <text evidence="6">The sequence shown here is derived from an EMBL/GenBank/DDBJ whole genome shotgun (WGS) entry which is preliminary data.</text>
</comment>
<dbReference type="Proteomes" id="UP001273935">
    <property type="component" value="Unassembled WGS sequence"/>
</dbReference>
<dbReference type="EMBL" id="JAWJUL010000471">
    <property type="protein sequence ID" value="MDV3443960.1"/>
    <property type="molecule type" value="Genomic_DNA"/>
</dbReference>
<feature type="domain" description="Major facilitator superfamily (MFS) profile" evidence="5">
    <location>
        <begin position="1"/>
        <end position="71"/>
    </location>
</feature>
<evidence type="ECO:0000256" key="3">
    <source>
        <dbReference type="ARBA" id="ARBA00023136"/>
    </source>
</evidence>
<feature type="non-terminal residue" evidence="6">
    <location>
        <position position="71"/>
    </location>
</feature>
<evidence type="ECO:0000256" key="2">
    <source>
        <dbReference type="ARBA" id="ARBA00022989"/>
    </source>
</evidence>
<name>A0ABU3Y1U7_9GAMM</name>
<proteinExistence type="predicted"/>
<feature type="non-terminal residue" evidence="6">
    <location>
        <position position="1"/>
    </location>
</feature>
<organism evidence="6 7">
    <name type="scientific">Metapseudomonas otitidis</name>
    <dbReference type="NCBI Taxonomy" id="319939"/>
    <lineage>
        <taxon>Bacteria</taxon>
        <taxon>Pseudomonadati</taxon>
        <taxon>Pseudomonadota</taxon>
        <taxon>Gammaproteobacteria</taxon>
        <taxon>Pseudomonadales</taxon>
        <taxon>Pseudomonadaceae</taxon>
        <taxon>Metapseudomonas</taxon>
    </lineage>
</organism>
<evidence type="ECO:0000313" key="6">
    <source>
        <dbReference type="EMBL" id="MDV3443960.1"/>
    </source>
</evidence>
<dbReference type="InterPro" id="IPR036259">
    <property type="entry name" value="MFS_trans_sf"/>
</dbReference>
<dbReference type="PROSITE" id="PS50850">
    <property type="entry name" value="MFS"/>
    <property type="match status" value="1"/>
</dbReference>
<evidence type="ECO:0000256" key="4">
    <source>
        <dbReference type="SAM" id="Phobius"/>
    </source>
</evidence>